<dbReference type="Pfam" id="PF01761">
    <property type="entry name" value="DHQ_synthase"/>
    <property type="match status" value="1"/>
</dbReference>
<dbReference type="PIRSF" id="PIRSF001455">
    <property type="entry name" value="DHQ_synth"/>
    <property type="match status" value="1"/>
</dbReference>
<keyword evidence="7" id="KW-0520">NAD</keyword>
<keyword evidence="6" id="KW-0862">Zinc</keyword>
<dbReference type="SUPFAM" id="SSF56796">
    <property type="entry name" value="Dehydroquinate synthase-like"/>
    <property type="match status" value="1"/>
</dbReference>
<name>A0ABT8R8L0_9BACT</name>
<keyword evidence="9" id="KW-0170">Cobalt</keyword>
<gene>
    <name evidence="13" type="primary">aroB</name>
    <name evidence="13" type="ORF">Q0590_14815</name>
</gene>
<evidence type="ECO:0000256" key="1">
    <source>
        <dbReference type="ARBA" id="ARBA00001911"/>
    </source>
</evidence>
<dbReference type="CDD" id="cd08195">
    <property type="entry name" value="DHQS"/>
    <property type="match status" value="1"/>
</dbReference>
<dbReference type="Pfam" id="PF24621">
    <property type="entry name" value="DHQS_C"/>
    <property type="match status" value="1"/>
</dbReference>
<dbReference type="GO" id="GO:0003856">
    <property type="term" value="F:3-dehydroquinate synthase activity"/>
    <property type="evidence" value="ECO:0007669"/>
    <property type="project" value="UniProtKB-EC"/>
</dbReference>
<dbReference type="RefSeq" id="WP_302038342.1">
    <property type="nucleotide sequence ID" value="NZ_JAUKPO010000007.1"/>
</dbReference>
<evidence type="ECO:0000313" key="13">
    <source>
        <dbReference type="EMBL" id="MDO1447538.1"/>
    </source>
</evidence>
<evidence type="ECO:0000259" key="12">
    <source>
        <dbReference type="Pfam" id="PF24621"/>
    </source>
</evidence>
<evidence type="ECO:0000256" key="5">
    <source>
        <dbReference type="ARBA" id="ARBA00022741"/>
    </source>
</evidence>
<keyword evidence="4" id="KW-0479">Metal-binding</keyword>
<keyword evidence="5" id="KW-0547">Nucleotide-binding</keyword>
<evidence type="ECO:0000256" key="6">
    <source>
        <dbReference type="ARBA" id="ARBA00022833"/>
    </source>
</evidence>
<dbReference type="InterPro" id="IPR056179">
    <property type="entry name" value="DHQS_C"/>
</dbReference>
<dbReference type="InterPro" id="IPR030960">
    <property type="entry name" value="DHQS/DOIS_N"/>
</dbReference>
<dbReference type="PANTHER" id="PTHR43622:SF1">
    <property type="entry name" value="3-DEHYDROQUINATE SYNTHASE"/>
    <property type="match status" value="1"/>
</dbReference>
<dbReference type="InterPro" id="IPR030963">
    <property type="entry name" value="DHQ_synth_fam"/>
</dbReference>
<dbReference type="NCBIfam" id="TIGR01357">
    <property type="entry name" value="aroB"/>
    <property type="match status" value="1"/>
</dbReference>
<dbReference type="InterPro" id="IPR016037">
    <property type="entry name" value="DHQ_synth_AroB"/>
</dbReference>
<dbReference type="Gene3D" id="1.20.1090.10">
    <property type="entry name" value="Dehydroquinate synthase-like - alpha domain"/>
    <property type="match status" value="1"/>
</dbReference>
<dbReference type="Gene3D" id="3.40.50.1970">
    <property type="match status" value="1"/>
</dbReference>
<evidence type="ECO:0000256" key="3">
    <source>
        <dbReference type="ARBA" id="ARBA00003485"/>
    </source>
</evidence>
<evidence type="ECO:0000256" key="8">
    <source>
        <dbReference type="ARBA" id="ARBA00023239"/>
    </source>
</evidence>
<feature type="domain" description="3-dehydroquinate synthase C-terminal" evidence="12">
    <location>
        <begin position="166"/>
        <end position="307"/>
    </location>
</feature>
<evidence type="ECO:0000256" key="4">
    <source>
        <dbReference type="ARBA" id="ARBA00022723"/>
    </source>
</evidence>
<evidence type="ECO:0000256" key="10">
    <source>
        <dbReference type="NCBIfam" id="TIGR01357"/>
    </source>
</evidence>
<organism evidence="13 14">
    <name type="scientific">Rhodocytophaga aerolata</name>
    <dbReference type="NCBI Taxonomy" id="455078"/>
    <lineage>
        <taxon>Bacteria</taxon>
        <taxon>Pseudomonadati</taxon>
        <taxon>Bacteroidota</taxon>
        <taxon>Cytophagia</taxon>
        <taxon>Cytophagales</taxon>
        <taxon>Rhodocytophagaceae</taxon>
        <taxon>Rhodocytophaga</taxon>
    </lineage>
</organism>
<keyword evidence="14" id="KW-1185">Reference proteome</keyword>
<dbReference type="EMBL" id="JAUKPO010000007">
    <property type="protein sequence ID" value="MDO1447538.1"/>
    <property type="molecule type" value="Genomic_DNA"/>
</dbReference>
<comment type="function">
    <text evidence="3">Catalyzes the conversion of 3-deoxy-D-arabino-heptulosonate 7-phosphate (DAHP) to dehydroquinate (DHQ).</text>
</comment>
<evidence type="ECO:0000313" key="14">
    <source>
        <dbReference type="Proteomes" id="UP001168528"/>
    </source>
</evidence>
<proteinExistence type="predicted"/>
<evidence type="ECO:0000256" key="9">
    <source>
        <dbReference type="ARBA" id="ARBA00023285"/>
    </source>
</evidence>
<dbReference type="Proteomes" id="UP001168528">
    <property type="component" value="Unassembled WGS sequence"/>
</dbReference>
<sequence length="343" mass="38634">MNKVYINQSFEPIASPILSANTYSQIAVLVDEHTKKYCYPKVKALLPRHTLIAIKSGEERKNLETCSYIWQQLTDKQFDRKGLLINLGGGVIGDMGGFCAATYKRGIDFIQAPTTLLAQVDASVGGKLGIDFNDFKNHIGVFKEPAAVLIATDFLHTLPAKEIRSGFAEIIKHCLIADATMWEKIRKRDLEKQNWAELVPHSVEIKKRVVAEDPTEKGLRKILNFGHTIGHAVESYFLKQPRKKLLHGEAIAIGMICESYISHKRDFLDEQALYHIEEFIFSIYGKAKITSQDAEAIIPLMMQDKKNEKGTIQSVLLQGIGNPVYDQKLSLAEIKEAIHYYSN</sequence>
<comment type="cofactor">
    <cofactor evidence="1">
        <name>NAD(+)</name>
        <dbReference type="ChEBI" id="CHEBI:57540"/>
    </cofactor>
</comment>
<comment type="caution">
    <text evidence="13">The sequence shown here is derived from an EMBL/GenBank/DDBJ whole genome shotgun (WGS) entry which is preliminary data.</text>
</comment>
<protein>
    <recommendedName>
        <fullName evidence="10">3-dehydroquinate synthase</fullName>
        <ecNumber evidence="10">4.2.3.4</ecNumber>
    </recommendedName>
</protein>
<dbReference type="InterPro" id="IPR050071">
    <property type="entry name" value="Dehydroquinate_synthase"/>
</dbReference>
<dbReference type="EC" id="4.2.3.4" evidence="10"/>
<reference evidence="13" key="1">
    <citation type="submission" date="2023-07" db="EMBL/GenBank/DDBJ databases">
        <title>The genome sequence of Rhodocytophaga aerolata KACC 12507.</title>
        <authorList>
            <person name="Zhang X."/>
        </authorList>
    </citation>
    <scope>NUCLEOTIDE SEQUENCE</scope>
    <source>
        <strain evidence="13">KACC 12507</strain>
    </source>
</reference>
<dbReference type="PANTHER" id="PTHR43622">
    <property type="entry name" value="3-DEHYDROQUINATE SYNTHASE"/>
    <property type="match status" value="1"/>
</dbReference>
<evidence type="ECO:0000256" key="7">
    <source>
        <dbReference type="ARBA" id="ARBA00023027"/>
    </source>
</evidence>
<accession>A0ABT8R8L0</accession>
<comment type="cofactor">
    <cofactor evidence="2">
        <name>Co(2+)</name>
        <dbReference type="ChEBI" id="CHEBI:48828"/>
    </cofactor>
</comment>
<feature type="domain" description="3-dehydroquinate synthase N-terminal" evidence="11">
    <location>
        <begin position="52"/>
        <end position="164"/>
    </location>
</feature>
<keyword evidence="8 13" id="KW-0456">Lyase</keyword>
<evidence type="ECO:0000259" key="11">
    <source>
        <dbReference type="Pfam" id="PF01761"/>
    </source>
</evidence>
<evidence type="ECO:0000256" key="2">
    <source>
        <dbReference type="ARBA" id="ARBA00001941"/>
    </source>
</evidence>